<evidence type="ECO:0000313" key="3">
    <source>
        <dbReference type="Proteomes" id="UP000682733"/>
    </source>
</evidence>
<proteinExistence type="predicted"/>
<gene>
    <name evidence="1" type="ORF">OVA965_LOCUS18298</name>
    <name evidence="2" type="ORF">TMI583_LOCUS18311</name>
</gene>
<evidence type="ECO:0000313" key="1">
    <source>
        <dbReference type="EMBL" id="CAF1079620.1"/>
    </source>
</evidence>
<protein>
    <submittedName>
        <fullName evidence="2">Uncharacterized protein</fullName>
    </submittedName>
</protein>
<dbReference type="Proteomes" id="UP000682733">
    <property type="component" value="Unassembled WGS sequence"/>
</dbReference>
<comment type="caution">
    <text evidence="2">The sequence shown here is derived from an EMBL/GenBank/DDBJ whole genome shotgun (WGS) entry which is preliminary data.</text>
</comment>
<organism evidence="2 3">
    <name type="scientific">Didymodactylos carnosus</name>
    <dbReference type="NCBI Taxonomy" id="1234261"/>
    <lineage>
        <taxon>Eukaryota</taxon>
        <taxon>Metazoa</taxon>
        <taxon>Spiralia</taxon>
        <taxon>Gnathifera</taxon>
        <taxon>Rotifera</taxon>
        <taxon>Eurotatoria</taxon>
        <taxon>Bdelloidea</taxon>
        <taxon>Philodinida</taxon>
        <taxon>Philodinidae</taxon>
        <taxon>Didymodactylos</taxon>
    </lineage>
</organism>
<reference evidence="2" key="1">
    <citation type="submission" date="2021-02" db="EMBL/GenBank/DDBJ databases">
        <authorList>
            <person name="Nowell W R."/>
        </authorList>
    </citation>
    <scope>NUCLEOTIDE SEQUENCE</scope>
</reference>
<sequence length="214" mass="24050">MGLSSSKNKNRYLRRPKPIVPNFGGRSRKIKPTSRSIIPQNDYNYYRQLSSLNRYAPSSLNRYAPSFTQIPILSYAQLGYNQTGCQTPAYLSPVQMAFTPASYPQYSPFYSQLSPQSLIPYGTPMVPALQPYPRYQPMLQPFAQSYPPLMQPQSPLIPRGNPMMIMAPSSPPFQLPQPLPVYNLVQQQPQQFAQMVTDWTGGGQISPGFLGPPL</sequence>
<dbReference type="EMBL" id="CAJNOK010009045">
    <property type="protein sequence ID" value="CAF1079620.1"/>
    <property type="molecule type" value="Genomic_DNA"/>
</dbReference>
<dbReference type="EMBL" id="CAJOBA010009062">
    <property type="protein sequence ID" value="CAF3842898.1"/>
    <property type="molecule type" value="Genomic_DNA"/>
</dbReference>
<dbReference type="AlphaFoldDB" id="A0A8S2KB73"/>
<dbReference type="Proteomes" id="UP000677228">
    <property type="component" value="Unassembled WGS sequence"/>
</dbReference>
<accession>A0A8S2KB73</accession>
<evidence type="ECO:0000313" key="2">
    <source>
        <dbReference type="EMBL" id="CAF3842898.1"/>
    </source>
</evidence>
<name>A0A8S2KB73_9BILA</name>